<feature type="compositionally biased region" description="Polar residues" evidence="1">
    <location>
        <begin position="1"/>
        <end position="13"/>
    </location>
</feature>
<proteinExistence type="predicted"/>
<evidence type="ECO:0000313" key="2">
    <source>
        <dbReference type="EMBL" id="MQM16196.1"/>
    </source>
</evidence>
<keyword evidence="3" id="KW-1185">Reference proteome</keyword>
<feature type="region of interest" description="Disordered" evidence="1">
    <location>
        <begin position="1"/>
        <end position="62"/>
    </location>
</feature>
<dbReference type="EMBL" id="NMUH01006887">
    <property type="protein sequence ID" value="MQM16196.1"/>
    <property type="molecule type" value="Genomic_DNA"/>
</dbReference>
<organism evidence="2 3">
    <name type="scientific">Colocasia esculenta</name>
    <name type="common">Wild taro</name>
    <name type="synonym">Arum esculentum</name>
    <dbReference type="NCBI Taxonomy" id="4460"/>
    <lineage>
        <taxon>Eukaryota</taxon>
        <taxon>Viridiplantae</taxon>
        <taxon>Streptophyta</taxon>
        <taxon>Embryophyta</taxon>
        <taxon>Tracheophyta</taxon>
        <taxon>Spermatophyta</taxon>
        <taxon>Magnoliopsida</taxon>
        <taxon>Liliopsida</taxon>
        <taxon>Araceae</taxon>
        <taxon>Aroideae</taxon>
        <taxon>Colocasieae</taxon>
        <taxon>Colocasia</taxon>
    </lineage>
</organism>
<comment type="caution">
    <text evidence="2">The sequence shown here is derived from an EMBL/GenBank/DDBJ whole genome shotgun (WGS) entry which is preliminary data.</text>
</comment>
<sequence>MEKTTTSQRSSAPTDVLPSTRVLTLTSRQSELDYGPTPDLSKWFRGRQERGSEKQDWLACAG</sequence>
<dbReference type="AlphaFoldDB" id="A0A843XA36"/>
<evidence type="ECO:0000256" key="1">
    <source>
        <dbReference type="SAM" id="MobiDB-lite"/>
    </source>
</evidence>
<gene>
    <name evidence="2" type="ORF">Taro_049150</name>
</gene>
<accession>A0A843XA36</accession>
<dbReference type="Proteomes" id="UP000652761">
    <property type="component" value="Unassembled WGS sequence"/>
</dbReference>
<protein>
    <submittedName>
        <fullName evidence="2">Uncharacterized protein</fullName>
    </submittedName>
</protein>
<name>A0A843XA36_COLES</name>
<feature type="compositionally biased region" description="Basic and acidic residues" evidence="1">
    <location>
        <begin position="46"/>
        <end position="56"/>
    </location>
</feature>
<reference evidence="2" key="1">
    <citation type="submission" date="2017-07" db="EMBL/GenBank/DDBJ databases">
        <title>Taro Niue Genome Assembly and Annotation.</title>
        <authorList>
            <person name="Atibalentja N."/>
            <person name="Keating K."/>
            <person name="Fields C.J."/>
        </authorList>
    </citation>
    <scope>NUCLEOTIDE SEQUENCE</scope>
    <source>
        <strain evidence="2">Niue_2</strain>
        <tissue evidence="2">Leaf</tissue>
    </source>
</reference>
<evidence type="ECO:0000313" key="3">
    <source>
        <dbReference type="Proteomes" id="UP000652761"/>
    </source>
</evidence>